<dbReference type="InterPro" id="IPR036513">
    <property type="entry name" value="STAS_dom_sf"/>
</dbReference>
<dbReference type="Pfam" id="PF00916">
    <property type="entry name" value="Sulfate_transp"/>
    <property type="match status" value="1"/>
</dbReference>
<evidence type="ECO:0000256" key="1">
    <source>
        <dbReference type="ARBA" id="ARBA00004141"/>
    </source>
</evidence>
<dbReference type="CDD" id="cd07042">
    <property type="entry name" value="STAS_SulP_like_sulfate_transporter"/>
    <property type="match status" value="1"/>
</dbReference>
<evidence type="ECO:0000256" key="2">
    <source>
        <dbReference type="ARBA" id="ARBA00022692"/>
    </source>
</evidence>
<dbReference type="InterPro" id="IPR000595">
    <property type="entry name" value="cNMP-bd_dom"/>
</dbReference>
<evidence type="ECO:0008006" key="10">
    <source>
        <dbReference type="Google" id="ProtNLM"/>
    </source>
</evidence>
<sequence>MNAELISHGYSNFASGIFGGLQNYMCYSNSVLYAKSGGEGRISSLGATFASVFLFVVGPAITSYLPRCMAGTLLLHIGIDLVLEGVYDSLGDYDNWEYAAIWVIALVMTFWGMTAALLAGVIAAMSTYAVQSMTFQNPIRQVMKATTLRSSAWNRCATSRRILRDHHTGRSRILIFQLNGHLFFGNVAQMTDTIKETLTEQKKTDEIPLIVIIDFTLVVGMDSSAAHAVHKLKKIIHRLFLVEVCIFVTGTDRGGFPCEYALTQALNMESGIAPPAPELDDGVDWNDIGGHQQHDQPQPQNHHSNSDANANDDVSTSGFGGRVRRGSISVAPDTASMLATRKLMRHCTGCVCESLDEALIFAEDVLVLRVDDNIENGGSVYGPKGSRQPPEDPISFSLSPDDELDLARWALSDLFVNIDKHHASVAVETMLSIFERKEYRKDEMLWEEDDSSSNALFLVTGTLLAYLKGTTTSEIVYRGNFVGELGLVNGTNRLASLRCLSEKAVVYVIDKAAWERLKRDNVKVAAMFNDIVILYMAHRVQHVSNRYFGAMMPI</sequence>
<dbReference type="EMBL" id="HBEF01021903">
    <property type="protein sequence ID" value="CAD8341429.1"/>
    <property type="molecule type" value="Transcribed_RNA"/>
</dbReference>
<reference evidence="9" key="1">
    <citation type="submission" date="2021-01" db="EMBL/GenBank/DDBJ databases">
        <authorList>
            <person name="Corre E."/>
            <person name="Pelletier E."/>
            <person name="Niang G."/>
            <person name="Scheremetjew M."/>
            <person name="Finn R."/>
            <person name="Kale V."/>
            <person name="Holt S."/>
            <person name="Cochrane G."/>
            <person name="Meng A."/>
            <person name="Brown T."/>
            <person name="Cohen L."/>
        </authorList>
    </citation>
    <scope>NUCLEOTIDE SEQUENCE</scope>
    <source>
        <strain evidence="9">CCMP3328</strain>
    </source>
</reference>
<dbReference type="PROSITE" id="PS50801">
    <property type="entry name" value="STAS"/>
    <property type="match status" value="1"/>
</dbReference>
<evidence type="ECO:0000256" key="3">
    <source>
        <dbReference type="ARBA" id="ARBA00022989"/>
    </source>
</evidence>
<keyword evidence="4 6" id="KW-0472">Membrane</keyword>
<evidence type="ECO:0000256" key="4">
    <source>
        <dbReference type="ARBA" id="ARBA00023136"/>
    </source>
</evidence>
<protein>
    <recommendedName>
        <fullName evidence="10">Cyclic nucleotide-binding domain-containing protein</fullName>
    </recommendedName>
</protein>
<dbReference type="InterPro" id="IPR014710">
    <property type="entry name" value="RmlC-like_jellyroll"/>
</dbReference>
<dbReference type="Gene3D" id="2.60.120.10">
    <property type="entry name" value="Jelly Rolls"/>
    <property type="match status" value="1"/>
</dbReference>
<dbReference type="SUPFAM" id="SSF51206">
    <property type="entry name" value="cAMP-binding domain-like"/>
    <property type="match status" value="1"/>
</dbReference>
<dbReference type="Pfam" id="PF00027">
    <property type="entry name" value="cNMP_binding"/>
    <property type="match status" value="1"/>
</dbReference>
<organism evidence="9">
    <name type="scientific">Craspedostauros australis</name>
    <dbReference type="NCBI Taxonomy" id="1486917"/>
    <lineage>
        <taxon>Eukaryota</taxon>
        <taxon>Sar</taxon>
        <taxon>Stramenopiles</taxon>
        <taxon>Ochrophyta</taxon>
        <taxon>Bacillariophyta</taxon>
        <taxon>Bacillariophyceae</taxon>
        <taxon>Bacillariophycidae</taxon>
        <taxon>Naviculales</taxon>
        <taxon>Naviculaceae</taxon>
        <taxon>Craspedostauros</taxon>
    </lineage>
</organism>
<keyword evidence="2 6" id="KW-0812">Transmembrane</keyword>
<feature type="transmembrane region" description="Helical" evidence="6">
    <location>
        <begin position="99"/>
        <end position="130"/>
    </location>
</feature>
<evidence type="ECO:0000259" key="7">
    <source>
        <dbReference type="PROSITE" id="PS50042"/>
    </source>
</evidence>
<dbReference type="InterPro" id="IPR011547">
    <property type="entry name" value="SLC26A/SulP_dom"/>
</dbReference>
<dbReference type="PANTHER" id="PTHR43310:SF4">
    <property type="entry name" value="AFR304WP"/>
    <property type="match status" value="1"/>
</dbReference>
<feature type="compositionally biased region" description="Polar residues" evidence="5">
    <location>
        <begin position="306"/>
        <end position="317"/>
    </location>
</feature>
<dbReference type="GO" id="GO:0016020">
    <property type="term" value="C:membrane"/>
    <property type="evidence" value="ECO:0007669"/>
    <property type="project" value="UniProtKB-SubCell"/>
</dbReference>
<dbReference type="InterPro" id="IPR002645">
    <property type="entry name" value="STAS_dom"/>
</dbReference>
<evidence type="ECO:0000256" key="5">
    <source>
        <dbReference type="SAM" id="MobiDB-lite"/>
    </source>
</evidence>
<proteinExistence type="predicted"/>
<feature type="domain" description="Cyclic nucleotide-binding" evidence="7">
    <location>
        <begin position="414"/>
        <end position="517"/>
    </location>
</feature>
<dbReference type="PANTHER" id="PTHR43310">
    <property type="entry name" value="SULFATE TRANSPORTER YBAR-RELATED"/>
    <property type="match status" value="1"/>
</dbReference>
<dbReference type="InterPro" id="IPR018490">
    <property type="entry name" value="cNMP-bd_dom_sf"/>
</dbReference>
<accession>A0A7R9ZRL1</accession>
<dbReference type="PROSITE" id="PS50042">
    <property type="entry name" value="CNMP_BINDING_3"/>
    <property type="match status" value="1"/>
</dbReference>
<evidence type="ECO:0000313" key="9">
    <source>
        <dbReference type="EMBL" id="CAD8341429.1"/>
    </source>
</evidence>
<feature type="transmembrane region" description="Helical" evidence="6">
    <location>
        <begin position="42"/>
        <end position="61"/>
    </location>
</feature>
<feature type="domain" description="STAS" evidence="8">
    <location>
        <begin position="173"/>
        <end position="242"/>
    </location>
</feature>
<comment type="subcellular location">
    <subcellularLocation>
        <location evidence="1">Membrane</location>
        <topology evidence="1">Multi-pass membrane protein</topology>
    </subcellularLocation>
</comment>
<dbReference type="InterPro" id="IPR052706">
    <property type="entry name" value="Membrane-Transporter-like"/>
</dbReference>
<evidence type="ECO:0000256" key="6">
    <source>
        <dbReference type="SAM" id="Phobius"/>
    </source>
</evidence>
<dbReference type="Pfam" id="PF01740">
    <property type="entry name" value="STAS"/>
    <property type="match status" value="1"/>
</dbReference>
<dbReference type="AlphaFoldDB" id="A0A7R9ZRL1"/>
<name>A0A7R9ZRL1_9STRA</name>
<dbReference type="Gene3D" id="3.30.750.24">
    <property type="entry name" value="STAS domain"/>
    <property type="match status" value="1"/>
</dbReference>
<feature type="region of interest" description="Disordered" evidence="5">
    <location>
        <begin position="276"/>
        <end position="326"/>
    </location>
</feature>
<evidence type="ECO:0000259" key="8">
    <source>
        <dbReference type="PROSITE" id="PS50801"/>
    </source>
</evidence>
<gene>
    <name evidence="9" type="ORF">CAUS1442_LOCUS13564</name>
</gene>
<keyword evidence="3 6" id="KW-1133">Transmembrane helix</keyword>
<dbReference type="CDD" id="cd00038">
    <property type="entry name" value="CAP_ED"/>
    <property type="match status" value="1"/>
</dbReference>